<proteinExistence type="predicted"/>
<sequence length="205" mass="22305">MGSGQFCPSCGKTEGSFIRGLCSSCFLKGPPVLILPERIELQFCRQCQKIRVFGKWQPLTSEALKQIAEKKSKANDLNDASITAEVLENPEAGDFSGKGKKEVELAVTAKGFIESVPVLVEGKTKAVLLPGLCDACMRLKSDYFEAKIQLRGKQSRKMVQRLRVLIGSLKKKDSLSAIVALEKDKNGFDALIGSKKAASIAARQL</sequence>
<dbReference type="Pfam" id="PF04981">
    <property type="entry name" value="NMD3"/>
    <property type="match status" value="1"/>
</dbReference>
<evidence type="ECO:0000313" key="2">
    <source>
        <dbReference type="EMBL" id="MBN2067940.1"/>
    </source>
</evidence>
<comment type="caution">
    <text evidence="2">The sequence shown here is derived from an EMBL/GenBank/DDBJ whole genome shotgun (WGS) entry which is preliminary data.</text>
</comment>
<dbReference type="EMBL" id="JAFGDB010000102">
    <property type="protein sequence ID" value="MBN2067940.1"/>
    <property type="molecule type" value="Genomic_DNA"/>
</dbReference>
<name>A0A939CAN0_9ARCH</name>
<organism evidence="2 3">
    <name type="scientific">Candidatus Iainarchaeum sp</name>
    <dbReference type="NCBI Taxonomy" id="3101447"/>
    <lineage>
        <taxon>Archaea</taxon>
        <taxon>Candidatus Iainarchaeota</taxon>
        <taxon>Candidatus Iainarchaeia</taxon>
        <taxon>Candidatus Iainarchaeales</taxon>
        <taxon>Candidatus Iainarchaeaceae</taxon>
        <taxon>Candidatus Iainarchaeum</taxon>
    </lineage>
</organism>
<evidence type="ECO:0000313" key="3">
    <source>
        <dbReference type="Proteomes" id="UP000809243"/>
    </source>
</evidence>
<gene>
    <name evidence="2" type="ORF">JW744_05725</name>
</gene>
<dbReference type="Proteomes" id="UP000809243">
    <property type="component" value="Unassembled WGS sequence"/>
</dbReference>
<dbReference type="InterPro" id="IPR007064">
    <property type="entry name" value="Nmd3_N"/>
</dbReference>
<evidence type="ECO:0000259" key="1">
    <source>
        <dbReference type="Pfam" id="PF04981"/>
    </source>
</evidence>
<accession>A0A939CAN0</accession>
<protein>
    <recommendedName>
        <fullName evidence="1">Nmd3 N-terminal domain-containing protein</fullName>
    </recommendedName>
</protein>
<feature type="non-terminal residue" evidence="2">
    <location>
        <position position="205"/>
    </location>
</feature>
<dbReference type="AlphaFoldDB" id="A0A939CAN0"/>
<feature type="domain" description="Nmd3 N-terminal" evidence="1">
    <location>
        <begin position="7"/>
        <end position="204"/>
    </location>
</feature>
<reference evidence="2" key="1">
    <citation type="submission" date="2021-01" db="EMBL/GenBank/DDBJ databases">
        <title>Active Sulfur Cycling in an Early Earth Analoge.</title>
        <authorList>
            <person name="Hahn C.R."/>
            <person name="Youssef N.H."/>
            <person name="Elshahed M."/>
        </authorList>
    </citation>
    <scope>NUCLEOTIDE SEQUENCE</scope>
    <source>
        <strain evidence="2">Zod_Metabat.1151</strain>
    </source>
</reference>